<sequence length="536" mass="59995">MSSKSNSGTSQATLLSQMQPRTWHNLSIILQSEFNISMDVIDSYGMSVGYRVGKVAEALEGCEALRREKEQLLQQSFNHSTESKHQQAKHAFEQKQRDIETERRRQERLAQKKRRKELRRILKEEKEVRKMKRKGEGSGGVLHGDKGYPQPEVSESGSASASAEPRNDSSVRQMLRGQWLRQREEKKKHTISTTAASTIITTSSPRLPPSPRRSTADSDISDSSRDKLQKLNLHETTCSGTTTTTTTTHQSTDSKRHCLVQVRMPSGETVRHSFSQSDPFERVIQQVRQHDSLLESDQSFCIMTPFPRHVILDSDWNRSINDVLGGASRVSLVIQFDSQKGTITKGQTFSHAPVAPAPGGGTGLVIGMPFVPPGGVPIPGVGPLPSTNEDDTSVEDPLEDNGQTNWSCLMVRTWCVSRSEVSNGFMVYRPEGHRMLEIDENPTSDSDSNRRGTTMTTTTIPEILRFRNEEFVSVSGSDAEYETWSIQLASSSHRNTTTSNNRSTTQAQDESMELIIGKRHYIVHMLTSQVLILRRV</sequence>
<dbReference type="AlphaFoldDB" id="A0A7S1KT45"/>
<accession>A0A7S1KT45</accession>
<feature type="compositionally biased region" description="Acidic residues" evidence="1">
    <location>
        <begin position="388"/>
        <end position="399"/>
    </location>
</feature>
<evidence type="ECO:0000256" key="1">
    <source>
        <dbReference type="SAM" id="MobiDB-lite"/>
    </source>
</evidence>
<reference evidence="3" key="1">
    <citation type="submission" date="2021-01" db="EMBL/GenBank/DDBJ databases">
        <authorList>
            <person name="Corre E."/>
            <person name="Pelletier E."/>
            <person name="Niang G."/>
            <person name="Scheremetjew M."/>
            <person name="Finn R."/>
            <person name="Kale V."/>
            <person name="Holt S."/>
            <person name="Cochrane G."/>
            <person name="Meng A."/>
            <person name="Brown T."/>
            <person name="Cohen L."/>
        </authorList>
    </citation>
    <scope>NUCLEOTIDE SEQUENCE</scope>
    <source>
        <strain evidence="3">WS</strain>
    </source>
</reference>
<dbReference type="Gene3D" id="3.10.20.90">
    <property type="entry name" value="Phosphatidylinositol 3-kinase Catalytic Subunit, Chain A, domain 1"/>
    <property type="match status" value="1"/>
</dbReference>
<feature type="domain" description="UBX" evidence="2">
    <location>
        <begin position="253"/>
        <end position="323"/>
    </location>
</feature>
<dbReference type="CDD" id="cd01767">
    <property type="entry name" value="UBX"/>
    <property type="match status" value="1"/>
</dbReference>
<dbReference type="InterPro" id="IPR001012">
    <property type="entry name" value="UBX_dom"/>
</dbReference>
<evidence type="ECO:0000259" key="2">
    <source>
        <dbReference type="PROSITE" id="PS50033"/>
    </source>
</evidence>
<feature type="region of interest" description="Disordered" evidence="1">
    <location>
        <begin position="128"/>
        <end position="224"/>
    </location>
</feature>
<feature type="region of interest" description="Disordered" evidence="1">
    <location>
        <begin position="382"/>
        <end position="401"/>
    </location>
</feature>
<dbReference type="InterPro" id="IPR029071">
    <property type="entry name" value="Ubiquitin-like_domsf"/>
</dbReference>
<dbReference type="Pfam" id="PF00789">
    <property type="entry name" value="UBX"/>
    <property type="match status" value="1"/>
</dbReference>
<feature type="compositionally biased region" description="Low complexity" evidence="1">
    <location>
        <begin position="191"/>
        <end position="205"/>
    </location>
</feature>
<evidence type="ECO:0000313" key="3">
    <source>
        <dbReference type="EMBL" id="CAD9084399.1"/>
    </source>
</evidence>
<feature type="compositionally biased region" description="Basic and acidic residues" evidence="1">
    <location>
        <begin position="81"/>
        <end position="110"/>
    </location>
</feature>
<feature type="region of interest" description="Disordered" evidence="1">
    <location>
        <begin position="76"/>
        <end position="115"/>
    </location>
</feature>
<dbReference type="SUPFAM" id="SSF54236">
    <property type="entry name" value="Ubiquitin-like"/>
    <property type="match status" value="1"/>
</dbReference>
<organism evidence="3">
    <name type="scientific">Percolomonas cosmopolitus</name>
    <dbReference type="NCBI Taxonomy" id="63605"/>
    <lineage>
        <taxon>Eukaryota</taxon>
        <taxon>Discoba</taxon>
        <taxon>Heterolobosea</taxon>
        <taxon>Tetramitia</taxon>
        <taxon>Eutetramitia</taxon>
        <taxon>Percolomonadidae</taxon>
        <taxon>Percolomonas</taxon>
    </lineage>
</organism>
<proteinExistence type="predicted"/>
<protein>
    <recommendedName>
        <fullName evidence="2">UBX domain-containing protein</fullName>
    </recommendedName>
</protein>
<dbReference type="PROSITE" id="PS50033">
    <property type="entry name" value="UBX"/>
    <property type="match status" value="1"/>
</dbReference>
<feature type="compositionally biased region" description="Low complexity" evidence="1">
    <location>
        <begin position="152"/>
        <end position="164"/>
    </location>
</feature>
<dbReference type="EMBL" id="HBGD01009294">
    <property type="protein sequence ID" value="CAD9084399.1"/>
    <property type="molecule type" value="Transcribed_RNA"/>
</dbReference>
<dbReference type="SMART" id="SM00166">
    <property type="entry name" value="UBX"/>
    <property type="match status" value="1"/>
</dbReference>
<gene>
    <name evidence="3" type="ORF">PCOS0759_LOCUS7653</name>
</gene>
<name>A0A7S1KT45_9EUKA</name>